<reference evidence="2 3" key="1">
    <citation type="submission" date="2017-11" db="EMBL/GenBank/DDBJ databases">
        <title>Draft genome of actinobacteria isolated from guarana (Paullinia cupana (Mart.) Ducke.</title>
        <authorList>
            <person name="Siqueira K.A."/>
            <person name="Liotti R.G."/>
            <person name="Mendes T.A.O."/>
            <person name="Soares M.A."/>
        </authorList>
    </citation>
    <scope>NUCLEOTIDE SEQUENCE [LARGE SCALE GENOMIC DNA]</scope>
    <source>
        <strain evidence="2 3">193</strain>
    </source>
</reference>
<dbReference type="AlphaFoldDB" id="A0A3M0HZR9"/>
<evidence type="ECO:0000313" key="3">
    <source>
        <dbReference type="Proteomes" id="UP000270471"/>
    </source>
</evidence>
<protein>
    <recommendedName>
        <fullName evidence="4">MmyB-like transcription regulator ligand binding domain-containing protein</fullName>
    </recommendedName>
</protein>
<feature type="region of interest" description="Disordered" evidence="1">
    <location>
        <begin position="1"/>
        <end position="24"/>
    </location>
</feature>
<evidence type="ECO:0008006" key="4">
    <source>
        <dbReference type="Google" id="ProtNLM"/>
    </source>
</evidence>
<sequence length="93" mass="10132">MLSDFPQSVRSAAVGATARSSRGSVNVTLHVDVPEGRRRQFRAVLRLHTAADPALVIEAARLWSEPTEVARLLGPRAKTETLRRAPAPCAHPR</sequence>
<evidence type="ECO:0000256" key="1">
    <source>
        <dbReference type="SAM" id="MobiDB-lite"/>
    </source>
</evidence>
<accession>A0A3M0HZR9</accession>
<organism evidence="2 3">
    <name type="scientific">Streptomyces shenzhenensis</name>
    <dbReference type="NCBI Taxonomy" id="943815"/>
    <lineage>
        <taxon>Bacteria</taxon>
        <taxon>Bacillati</taxon>
        <taxon>Actinomycetota</taxon>
        <taxon>Actinomycetes</taxon>
        <taxon>Kitasatosporales</taxon>
        <taxon>Streptomycetaceae</taxon>
        <taxon>Streptomyces</taxon>
    </lineage>
</organism>
<proteinExistence type="predicted"/>
<dbReference type="Proteomes" id="UP000270471">
    <property type="component" value="Unassembled WGS sequence"/>
</dbReference>
<name>A0A3M0HZR9_9ACTN</name>
<dbReference type="EMBL" id="PENI01000050">
    <property type="protein sequence ID" value="RMB79913.1"/>
    <property type="molecule type" value="Genomic_DNA"/>
</dbReference>
<comment type="caution">
    <text evidence="2">The sequence shown here is derived from an EMBL/GenBank/DDBJ whole genome shotgun (WGS) entry which is preliminary data.</text>
</comment>
<keyword evidence="3" id="KW-1185">Reference proteome</keyword>
<feature type="compositionally biased region" description="Polar residues" evidence="1">
    <location>
        <begin position="1"/>
        <end position="10"/>
    </location>
</feature>
<evidence type="ECO:0000313" key="2">
    <source>
        <dbReference type="EMBL" id="RMB79913.1"/>
    </source>
</evidence>
<gene>
    <name evidence="2" type="ORF">CTZ28_42695</name>
</gene>